<organism evidence="1 2">
    <name type="scientific">Limobrevibacterium gyesilva</name>
    <dbReference type="NCBI Taxonomy" id="2991712"/>
    <lineage>
        <taxon>Bacteria</taxon>
        <taxon>Pseudomonadati</taxon>
        <taxon>Pseudomonadota</taxon>
        <taxon>Alphaproteobacteria</taxon>
        <taxon>Acetobacterales</taxon>
        <taxon>Acetobacteraceae</taxon>
        <taxon>Limobrevibacterium</taxon>
    </lineage>
</organism>
<dbReference type="SUPFAM" id="SSF52540">
    <property type="entry name" value="P-loop containing nucleoside triphosphate hydrolases"/>
    <property type="match status" value="1"/>
</dbReference>
<keyword evidence="2" id="KW-1185">Reference proteome</keyword>
<dbReference type="EMBL" id="JAPDNT010000018">
    <property type="protein sequence ID" value="MCW3476380.1"/>
    <property type="molecule type" value="Genomic_DNA"/>
</dbReference>
<reference evidence="1" key="1">
    <citation type="submission" date="2022-09" db="EMBL/GenBank/DDBJ databases">
        <title>Rhodovastum sp. nov. RN2-1 isolated from soil in Seongnam, South Korea.</title>
        <authorList>
            <person name="Le N.T."/>
        </authorList>
    </citation>
    <scope>NUCLEOTIDE SEQUENCE</scope>
    <source>
        <strain evidence="1">RN2-1</strain>
    </source>
</reference>
<dbReference type="Gene3D" id="3.40.50.300">
    <property type="entry name" value="P-loop containing nucleotide triphosphate hydrolases"/>
    <property type="match status" value="1"/>
</dbReference>
<proteinExistence type="predicted"/>
<dbReference type="Pfam" id="PF07931">
    <property type="entry name" value="CPT"/>
    <property type="match status" value="1"/>
</dbReference>
<comment type="caution">
    <text evidence="1">The sequence shown here is derived from an EMBL/GenBank/DDBJ whole genome shotgun (WGS) entry which is preliminary data.</text>
</comment>
<accession>A0AA41YTV2</accession>
<sequence length="106" mass="12166">MQGMRHAIAAMAAQGNNLVVDEVVIGKDKEREYRALLSRFDFRLVGLFAPLAVLEARERERGDREIGLARWQHDRVHRDMTYDLEIDTTATTPLENAQRIRDAFGL</sequence>
<name>A0AA41YTV2_9PROT</name>
<gene>
    <name evidence="1" type="ORF">OL599_17565</name>
</gene>
<dbReference type="Proteomes" id="UP001165679">
    <property type="component" value="Unassembled WGS sequence"/>
</dbReference>
<evidence type="ECO:0008006" key="3">
    <source>
        <dbReference type="Google" id="ProtNLM"/>
    </source>
</evidence>
<protein>
    <recommendedName>
        <fullName evidence="3">Chloramphenicol phosphotransferase-like protein</fullName>
    </recommendedName>
</protein>
<dbReference type="AlphaFoldDB" id="A0AA41YTV2"/>
<evidence type="ECO:0000313" key="1">
    <source>
        <dbReference type="EMBL" id="MCW3476380.1"/>
    </source>
</evidence>
<evidence type="ECO:0000313" key="2">
    <source>
        <dbReference type="Proteomes" id="UP001165679"/>
    </source>
</evidence>
<dbReference type="InterPro" id="IPR027417">
    <property type="entry name" value="P-loop_NTPase"/>
</dbReference>
<reference evidence="1" key="2">
    <citation type="submission" date="2022-10" db="EMBL/GenBank/DDBJ databases">
        <authorList>
            <person name="Trinh H.N."/>
        </authorList>
    </citation>
    <scope>NUCLEOTIDE SEQUENCE</scope>
    <source>
        <strain evidence="1">RN2-1</strain>
    </source>
</reference>